<dbReference type="AlphaFoldDB" id="A0A212J2S4"/>
<dbReference type="Pfam" id="PF02589">
    <property type="entry name" value="LUD_dom"/>
    <property type="match status" value="1"/>
</dbReference>
<organism evidence="2">
    <name type="scientific">uncultured Dysgonomonas sp</name>
    <dbReference type="NCBI Taxonomy" id="206096"/>
    <lineage>
        <taxon>Bacteria</taxon>
        <taxon>Pseudomonadati</taxon>
        <taxon>Bacteroidota</taxon>
        <taxon>Bacteroidia</taxon>
        <taxon>Bacteroidales</taxon>
        <taxon>Dysgonomonadaceae</taxon>
        <taxon>Dysgonomonas</taxon>
        <taxon>environmental samples</taxon>
    </lineage>
</organism>
<name>A0A212J2S4_9BACT</name>
<reference evidence="2" key="1">
    <citation type="submission" date="2016-04" db="EMBL/GenBank/DDBJ databases">
        <authorList>
            <person name="Evans L.H."/>
            <person name="Alamgir A."/>
            <person name="Owens N."/>
            <person name="Weber N.D."/>
            <person name="Virtaneva K."/>
            <person name="Barbian K."/>
            <person name="Babar A."/>
            <person name="Rosenke K."/>
        </authorList>
    </citation>
    <scope>NUCLEOTIDE SEQUENCE</scope>
    <source>
        <strain evidence="2">86-1</strain>
    </source>
</reference>
<dbReference type="InterPro" id="IPR037171">
    <property type="entry name" value="NagB/RpiA_transferase-like"/>
</dbReference>
<protein>
    <recommendedName>
        <fullName evidence="1">LUD domain-containing protein</fullName>
    </recommendedName>
</protein>
<dbReference type="RefSeq" id="WP_296938837.1">
    <property type="nucleotide sequence ID" value="NZ_LT599032.1"/>
</dbReference>
<evidence type="ECO:0000259" key="1">
    <source>
        <dbReference type="Pfam" id="PF02589"/>
    </source>
</evidence>
<feature type="domain" description="LUD" evidence="1">
    <location>
        <begin position="92"/>
        <end position="191"/>
    </location>
</feature>
<proteinExistence type="predicted"/>
<dbReference type="PANTHER" id="PTHR43682">
    <property type="entry name" value="LACTATE UTILIZATION PROTEIN C"/>
    <property type="match status" value="1"/>
</dbReference>
<accession>A0A212J2S4</accession>
<evidence type="ECO:0000313" key="2">
    <source>
        <dbReference type="EMBL" id="SBV93758.1"/>
    </source>
</evidence>
<dbReference type="PANTHER" id="PTHR43682:SF1">
    <property type="entry name" value="LACTATE UTILIZATION PROTEIN C"/>
    <property type="match status" value="1"/>
</dbReference>
<dbReference type="InterPro" id="IPR003741">
    <property type="entry name" value="LUD_dom"/>
</dbReference>
<sequence>MNSKNDILGNIRQHITDRYEMPDIDIEGIQYPDKIAQFIEISKAVGGDAIILNDDEDINKVIRSLYADAKVIASNLPDITIATVNPDNAANPHELNGIDLAIIEGEVGVAENGCIWIPQNVKEKVVYFISEYLVIVLDRRSVVNNMHEAYDKLTFNDYGFGVFISGPSKTADIEQSLVVGAHGAKGVTVILK</sequence>
<dbReference type="SUPFAM" id="SSF100950">
    <property type="entry name" value="NagB/RpiA/CoA transferase-like"/>
    <property type="match status" value="1"/>
</dbReference>
<dbReference type="Gene3D" id="3.40.50.10420">
    <property type="entry name" value="NagB/RpiA/CoA transferase-like"/>
    <property type="match status" value="1"/>
</dbReference>
<dbReference type="InterPro" id="IPR024185">
    <property type="entry name" value="FTHF_cligase-like_sf"/>
</dbReference>
<dbReference type="EMBL" id="FLUM01000001">
    <property type="protein sequence ID" value="SBV93758.1"/>
    <property type="molecule type" value="Genomic_DNA"/>
</dbReference>
<gene>
    <name evidence="2" type="ORF">KL86DYS1_10950</name>
</gene>